<organism evidence="2 3">
    <name type="scientific">Streptomyces iconiensis</name>
    <dbReference type="NCBI Taxonomy" id="1384038"/>
    <lineage>
        <taxon>Bacteria</taxon>
        <taxon>Bacillati</taxon>
        <taxon>Actinomycetota</taxon>
        <taxon>Actinomycetes</taxon>
        <taxon>Kitasatosporales</taxon>
        <taxon>Streptomycetaceae</taxon>
        <taxon>Streptomyces</taxon>
    </lineage>
</organism>
<dbReference type="PANTHER" id="PTHR47585">
    <property type="match status" value="1"/>
</dbReference>
<feature type="non-terminal residue" evidence="2">
    <location>
        <position position="493"/>
    </location>
</feature>
<dbReference type="EMBL" id="JANCPR020000092">
    <property type="protein sequence ID" value="MDJ1138489.1"/>
    <property type="molecule type" value="Genomic_DNA"/>
</dbReference>
<keyword evidence="3" id="KW-1185">Reference proteome</keyword>
<dbReference type="PANTHER" id="PTHR47585:SF1">
    <property type="entry name" value="DUF1446 DOMAIN-CONTAINING PROTEIN"/>
    <property type="match status" value="1"/>
</dbReference>
<comment type="caution">
    <text evidence="2">The sequence shown here is derived from an EMBL/GenBank/DDBJ whole genome shotgun (WGS) entry which is preliminary data.</text>
</comment>
<sequence>MTGDILRIGNASGFYGDRFDALSEMLTGGPLDVLTGDYLAELTMLILGRDRLKDPSRGYAKTFLQQLEDGLGLARDRGVTLVTNAGGLNPAGLADAVRELSERVGVPARVAHVEGDDLLSGGGSPGGCADSPGDWGEGVLTANAYLGGAGITSCLRAGADVVVTGRVTDAALVSGAAAAWFGWAEDDWDRLAGAVVAGHVLECGTQATGGNYSFFRRDGIDVRHPGFPLAEIRPDGSSVITKHPGTGGAVTVGTVTAQLLYETSGPRYLGPDVTARLDSVRLAPAGDDRVAVSGVRGEPPPDTLKVGLTRLGGFRNEVTFVLTGLDVDAKAALVRGQMEAALAGVRPREVRWSLARTDRADAAVQEEGSALLRLVVRDPDASVVGRAVSAPAVELALGSYPGFHVTAPPSRGAPYGVFSAAYVPVGDVPHVAVHADGARVDVSSASALAGASAFASAGASAFASDSVGSSVDVDGSAVGGSVPNGASPLSPLA</sequence>
<reference evidence="2 3" key="1">
    <citation type="submission" date="2023-05" db="EMBL/GenBank/DDBJ databases">
        <title>Streptantibioticus silvisoli sp. nov., acidotolerant actinomycetes 1 from pine litter.</title>
        <authorList>
            <person name="Swiecimska M."/>
            <person name="Golinska P."/>
            <person name="Sangal V."/>
            <person name="Wachnowicz B."/>
            <person name="Goodfellow M."/>
        </authorList>
    </citation>
    <scope>NUCLEOTIDE SEQUENCE [LARGE SCALE GENOMIC DNA]</scope>
    <source>
        <strain evidence="2 3">DSM 42109</strain>
    </source>
</reference>
<protein>
    <submittedName>
        <fullName evidence="2">DUF1446 domain-containing protein</fullName>
    </submittedName>
</protein>
<gene>
    <name evidence="2" type="ORF">NMN56_042350</name>
</gene>
<proteinExistence type="predicted"/>
<feature type="domain" description="Acyclic terpene utilisation N-terminal" evidence="1">
    <location>
        <begin position="6"/>
        <end position="432"/>
    </location>
</feature>
<dbReference type="Pfam" id="PF07287">
    <property type="entry name" value="AtuA"/>
    <property type="match status" value="1"/>
</dbReference>
<dbReference type="InterPro" id="IPR010839">
    <property type="entry name" value="AtuA_N"/>
</dbReference>
<evidence type="ECO:0000313" key="2">
    <source>
        <dbReference type="EMBL" id="MDJ1138489.1"/>
    </source>
</evidence>
<dbReference type="Proteomes" id="UP001214441">
    <property type="component" value="Unassembled WGS sequence"/>
</dbReference>
<evidence type="ECO:0000259" key="1">
    <source>
        <dbReference type="Pfam" id="PF07287"/>
    </source>
</evidence>
<accession>A0ABT7ABT8</accession>
<name>A0ABT7ABT8_9ACTN</name>
<evidence type="ECO:0000313" key="3">
    <source>
        <dbReference type="Proteomes" id="UP001214441"/>
    </source>
</evidence>